<dbReference type="EMBL" id="AL645882">
    <property type="protein sequence ID" value="CAD55489.1"/>
    <property type="molecule type" value="Genomic_DNA"/>
</dbReference>
<dbReference type="Proteomes" id="UP000001973">
    <property type="component" value="Chromosome"/>
</dbReference>
<evidence type="ECO:0000313" key="1">
    <source>
        <dbReference type="EMBL" id="CAD55489.1"/>
    </source>
</evidence>
<dbReference type="AlphaFoldDB" id="Q8CJT2"/>
<dbReference type="InParanoid" id="Q8CJT2"/>
<organism evidence="1 2">
    <name type="scientific">Streptomyces coelicolor (strain ATCC BAA-471 / A3(2) / M145)</name>
    <dbReference type="NCBI Taxonomy" id="100226"/>
    <lineage>
        <taxon>Bacteria</taxon>
        <taxon>Bacillati</taxon>
        <taxon>Actinomycetota</taxon>
        <taxon>Actinomycetes</taxon>
        <taxon>Kitasatosporales</taxon>
        <taxon>Streptomycetaceae</taxon>
        <taxon>Streptomyces</taxon>
        <taxon>Streptomyces albidoflavus group</taxon>
    </lineage>
</organism>
<dbReference type="HOGENOM" id="CLU_655382_0_0_11"/>
<dbReference type="KEGG" id="sco:SCO4630"/>
<gene>
    <name evidence="1" type="ordered locus">SCO4630</name>
    <name evidence="1" type="ORF">SCD39.30c</name>
    <name evidence="1" type="ORF">SCD82.01c</name>
</gene>
<dbReference type="EMBL" id="AL939120">
    <property type="protein sequence ID" value="CAD55489.1"/>
    <property type="molecule type" value="Genomic_DNA"/>
</dbReference>
<keyword evidence="2" id="KW-1185">Reference proteome</keyword>
<dbReference type="OrthoDB" id="5117020at2"/>
<reference evidence="1 2" key="1">
    <citation type="journal article" date="1996" name="Mol. Microbiol.">
        <title>A set of ordered cosmids and a detailed genetic and physical map for the 8 Mb Streptomyces coelicolor A3(2) chromosome.</title>
        <authorList>
            <person name="Redenbach M."/>
            <person name="Kieser H.M."/>
            <person name="Denapaite D."/>
            <person name="Eichner A."/>
            <person name="Cullum J."/>
            <person name="Kinashi H."/>
            <person name="Hopwood D.A."/>
        </authorList>
    </citation>
    <scope>NUCLEOTIDE SEQUENCE [LARGE SCALE GENOMIC DNA]</scope>
    <source>
        <strain evidence="2">ATCC BAA-471 / A3(2) / M145</strain>
    </source>
</reference>
<sequence>MPENGRSIIRFFITLPEPFPVPDGYVHKGGPILPGPYDPDTNAHLFVHLRFLQSYGVSSRHGSFMSAAEARKRYEPDDSAGGTVEVPPLQGAYTTVVATTLGDDEGRSKGGWASAQDVPIEHDALNRCVYAVREVVRSYRAAFEAPCALPSYELLDIYIPFQVASSAVITEDIDGYSLDASDWGPVSLLMLDHANTPNTPKGPVIDSSNTDRLDYFEDLKELGSTLFVWRERFIEARRALQVEGQYGAAVTLSNTASEVLLDSLLSNVMWESGNDPASVASIFAEGQLARRVKSQFSEHLGGTWVLDGDGAVAEWFHRCYKVRHRVVHGGYSPSRLEAQAAYDTVLKLSEYCWDRLAIKRKKFPRTALMMLAKGGLQRRGKWCSFMKHFSSEVAPAENSWLRESQKWRDEVQSALMSRQ</sequence>
<proteinExistence type="predicted"/>
<protein>
    <submittedName>
        <fullName evidence="1">Uncharacterized protein</fullName>
    </submittedName>
</protein>
<dbReference type="eggNOG" id="ENOG5033CG1">
    <property type="taxonomic scope" value="Bacteria"/>
</dbReference>
<accession>Q8CJT2</accession>
<evidence type="ECO:0000313" key="2">
    <source>
        <dbReference type="Proteomes" id="UP000001973"/>
    </source>
</evidence>
<name>Q8CJT2_STRCO</name>
<dbReference type="PaxDb" id="100226-SCO4630"/>
<reference evidence="1 2" key="2">
    <citation type="journal article" date="2002" name="Nature">
        <title>Complete genome sequence of the model actinomycete Streptomyces coelicolor A3(2).</title>
        <authorList>
            <person name="Bentley S.D."/>
            <person name="Chater K.F."/>
            <person name="Cerdeno-Tarraga A.M."/>
            <person name="Challis G.L."/>
            <person name="Thomson N.R."/>
            <person name="James K.D."/>
            <person name="Harris D.E."/>
            <person name="Quail M.A."/>
            <person name="Kieser H."/>
            <person name="Harper D."/>
            <person name="Bateman A."/>
            <person name="Brown S."/>
            <person name="Chandra G."/>
            <person name="Chen C.W."/>
            <person name="Collins M."/>
            <person name="Cronin A."/>
            <person name="Fraser A."/>
            <person name="Goble A."/>
            <person name="Hidalgo J."/>
            <person name="Hornsby T."/>
            <person name="Howarth S."/>
            <person name="Huang C.H."/>
            <person name="Kieser T."/>
            <person name="Larke L."/>
            <person name="Murphy L."/>
            <person name="Oliver K."/>
            <person name="O'Neil S."/>
            <person name="Rabbinowitsch E."/>
            <person name="Rajandream M.A."/>
            <person name="Rutherford K."/>
            <person name="Rutter S."/>
            <person name="Seeger K."/>
            <person name="Saunders D."/>
            <person name="Sharp S."/>
            <person name="Squares R."/>
            <person name="Squares S."/>
            <person name="Taylor K."/>
            <person name="Warren T."/>
            <person name="Wietzorrek A."/>
            <person name="Woodward J."/>
            <person name="Barrell B.G."/>
            <person name="Parkhill J."/>
            <person name="Hopwood D.A."/>
        </authorList>
    </citation>
    <scope>NUCLEOTIDE SEQUENCE [LARGE SCALE GENOMIC DNA]</scope>
    <source>
        <strain evidence="2">ATCC BAA-471 / A3(2) / M145</strain>
    </source>
</reference>